<dbReference type="RefSeq" id="WP_133436569.1">
    <property type="nucleotide sequence ID" value="NZ_JAUFSA010000001.1"/>
</dbReference>
<dbReference type="SUPFAM" id="SSF53383">
    <property type="entry name" value="PLP-dependent transferases"/>
    <property type="match status" value="1"/>
</dbReference>
<gene>
    <name evidence="8" type="ORF">QXL92_16705</name>
</gene>
<accession>A0A4R5WXI2</accession>
<evidence type="ECO:0000256" key="4">
    <source>
        <dbReference type="ARBA" id="ARBA00022827"/>
    </source>
</evidence>
<dbReference type="SUPFAM" id="SSF51905">
    <property type="entry name" value="FAD/NAD(P)-binding domain"/>
    <property type="match status" value="1"/>
</dbReference>
<dbReference type="CDD" id="cd00610">
    <property type="entry name" value="OAT_like"/>
    <property type="match status" value="1"/>
</dbReference>
<dbReference type="InterPro" id="IPR015422">
    <property type="entry name" value="PyrdxlP-dep_Trfase_small"/>
</dbReference>
<dbReference type="EMBL" id="JAUFSA010000001">
    <property type="protein sequence ID" value="MDP7736383.1"/>
    <property type="molecule type" value="Genomic_DNA"/>
</dbReference>
<dbReference type="Pfam" id="PF05199">
    <property type="entry name" value="GMC_oxred_C"/>
    <property type="match status" value="1"/>
</dbReference>
<dbReference type="PROSITE" id="PS00600">
    <property type="entry name" value="AA_TRANSFER_CLASS_3"/>
    <property type="match status" value="1"/>
</dbReference>
<keyword evidence="5" id="KW-0663">Pyridoxal phosphate</keyword>
<dbReference type="InterPro" id="IPR015421">
    <property type="entry name" value="PyrdxlP-dep_Trfase_major"/>
</dbReference>
<protein>
    <submittedName>
        <fullName evidence="8">Aminotransferase class III-fold pyridoxal phosphate-dependent enzyme</fullName>
    </submittedName>
</protein>
<organism evidence="8 9">
    <name type="scientific">Mycobacterium paragordonae</name>
    <dbReference type="NCBI Taxonomy" id="1389713"/>
    <lineage>
        <taxon>Bacteria</taxon>
        <taxon>Bacillati</taxon>
        <taxon>Actinomycetota</taxon>
        <taxon>Actinomycetes</taxon>
        <taxon>Mycobacteriales</taxon>
        <taxon>Mycobacteriaceae</taxon>
        <taxon>Mycobacterium</taxon>
    </lineage>
</organism>
<dbReference type="PROSITE" id="PS51379">
    <property type="entry name" value="4FE4S_FER_2"/>
    <property type="match status" value="1"/>
</dbReference>
<evidence type="ECO:0000259" key="7">
    <source>
        <dbReference type="PROSITE" id="PS51379"/>
    </source>
</evidence>
<dbReference type="AlphaFoldDB" id="A0A4R5WXI2"/>
<dbReference type="Gene3D" id="3.90.1150.10">
    <property type="entry name" value="Aspartate Aminotransferase, domain 1"/>
    <property type="match status" value="1"/>
</dbReference>
<keyword evidence="8" id="KW-0032">Aminotransferase</keyword>
<evidence type="ECO:0000313" key="8">
    <source>
        <dbReference type="EMBL" id="MDP7736383.1"/>
    </source>
</evidence>
<evidence type="ECO:0000256" key="3">
    <source>
        <dbReference type="ARBA" id="ARBA00022630"/>
    </source>
</evidence>
<dbReference type="InterPro" id="IPR036188">
    <property type="entry name" value="FAD/NAD-bd_sf"/>
</dbReference>
<sequence length="984" mass="106666">MTFHEFVEEHLHSSTHLSRRHVHPKLLYMFELAGMDAVFTRASGAHLWTEDGRKFLDLLSGGGVHFIGRNHPQVRAALRDVLDMDLPNLSVANASVLGGLLAERLISLAGPQFKKVVFANSGTEATEICVRFTRQATGRRRYLYLDGAFHGRTYAAISLCGFDEMKITADPLMPTCTPLPRNDIDALRRELSYGDVAAFVVEAVQGMTCEVVSAEYLREAQQLCAQYGTALVMDEVQTGLGRLGHWFGCHGAGVQPDMLTVSKALSGGQAPVSAVLLTQDIYDRVYAAFKSGPIYISTFAENNLAMAAGLATLDVLEDLDAPNRARDLSDKFRSGLKDLADRYDVIDRITGQGLIIGVVFKKSANLALRVQQTLMGIGDPGAFAAAVHIDLHRRGILVQIPGFNLNMIKLLPPVTLTDDDVRLFLREFEEVLAAYRRPTSGPVVAMAGGVTRHVLNEARTKLQARLPAPDGDLKKDQKKTARVQEHSDYQGALSLDCDVCVVGSGPAGTMLARRLAIAGLDVVVVEAGAAMRQRDRGAEAGEMFTRWFWDGGMRTTRGNVVIPTLQARCLGGGSVVNSGICMRAPDFVFQKWATEHGVDGVTSAEMSRHYDAVEKFLGVRPVQADVQGRRNELFRDGAEALGYQVEPLRRNEHDCRGSGQCIVGCPTGAKQSMDRRGIPELLQAGGRVYTSVHVDRLLRQGNRVRGVGGAAIDPTTGRRTHRVRVNARCTVLAAGAFASPQILQRSGHSADALGRNVRMHPGLMVMGIFDEDISPWNGATQGFHVTGFLEEGIKLESIWATPSILGMMHPGIGEGFVRSLADYAHVATWTVWVNGQDSVGHVRARPRGAASLRYDVGAGDVRRMQEGAARLAEMFAAAGARSVVPGMHGLAPRYDAAEAADAIRAAHLAAQDFRVVANHVFGSTAMGADPQRHVTDSWGAVYGLENVYVCDTGLFPSSPSANPMLTAMALADRQADMLERQYGR</sequence>
<evidence type="ECO:0000256" key="6">
    <source>
        <dbReference type="ARBA" id="ARBA00023002"/>
    </source>
</evidence>
<dbReference type="GO" id="GO:0030170">
    <property type="term" value="F:pyridoxal phosphate binding"/>
    <property type="evidence" value="ECO:0007669"/>
    <property type="project" value="InterPro"/>
</dbReference>
<dbReference type="Pfam" id="PF01494">
    <property type="entry name" value="FAD_binding_3"/>
    <property type="match status" value="1"/>
</dbReference>
<name>A0A4R5WXI2_9MYCO</name>
<dbReference type="InterPro" id="IPR017896">
    <property type="entry name" value="4Fe4S_Fe-S-bd"/>
</dbReference>
<keyword evidence="4" id="KW-0274">FAD</keyword>
<keyword evidence="3" id="KW-0285">Flavoprotein</keyword>
<keyword evidence="8" id="KW-0808">Transferase</keyword>
<dbReference type="Gene3D" id="3.40.640.10">
    <property type="entry name" value="Type I PLP-dependent aspartate aminotransferase-like (Major domain)"/>
    <property type="match status" value="1"/>
</dbReference>
<dbReference type="InterPro" id="IPR002938">
    <property type="entry name" value="FAD-bd"/>
</dbReference>
<dbReference type="PANTHER" id="PTHR46056">
    <property type="entry name" value="LONG-CHAIN-ALCOHOL OXIDASE"/>
    <property type="match status" value="1"/>
</dbReference>
<comment type="caution">
    <text evidence="8">The sequence shown here is derived from an EMBL/GenBank/DDBJ whole genome shotgun (WGS) entry which is preliminary data.</text>
</comment>
<proteinExistence type="inferred from homology"/>
<dbReference type="Pfam" id="PF00202">
    <property type="entry name" value="Aminotran_3"/>
    <property type="match status" value="1"/>
</dbReference>
<reference evidence="8" key="1">
    <citation type="submission" date="2023-06" db="EMBL/GenBank/DDBJ databases">
        <title>Identification of two novel mycobacterium reveal diversities and complexities of Mycobacterium gordonae clade.</title>
        <authorList>
            <person name="Matsumoto Y."/>
            <person name="Nakamura S."/>
            <person name="Motooka D."/>
            <person name="Fukushima K."/>
        </authorList>
    </citation>
    <scope>NUCLEOTIDE SEQUENCE</scope>
    <source>
        <strain evidence="8">TY812</strain>
    </source>
</reference>
<dbReference type="FunFam" id="3.40.640.10:FF:000004">
    <property type="entry name" value="Acetylornithine aminotransferase"/>
    <property type="match status" value="1"/>
</dbReference>
<dbReference type="Proteomes" id="UP001229081">
    <property type="component" value="Unassembled WGS sequence"/>
</dbReference>
<dbReference type="Gene3D" id="3.50.50.60">
    <property type="entry name" value="FAD/NAD(P)-binding domain"/>
    <property type="match status" value="2"/>
</dbReference>
<feature type="domain" description="4Fe-4S ferredoxin-type" evidence="7">
    <location>
        <begin position="646"/>
        <end position="676"/>
    </location>
</feature>
<evidence type="ECO:0000256" key="2">
    <source>
        <dbReference type="ARBA" id="ARBA00010790"/>
    </source>
</evidence>
<dbReference type="InterPro" id="IPR005814">
    <property type="entry name" value="Aminotrans_3"/>
</dbReference>
<comment type="similarity">
    <text evidence="2">Belongs to the GMC oxidoreductase family.</text>
</comment>
<dbReference type="Pfam" id="PF00732">
    <property type="entry name" value="GMC_oxred_N"/>
    <property type="match status" value="1"/>
</dbReference>
<comment type="cofactor">
    <cofactor evidence="1">
        <name>pyridoxal 5'-phosphate</name>
        <dbReference type="ChEBI" id="CHEBI:597326"/>
    </cofactor>
</comment>
<evidence type="ECO:0000313" key="9">
    <source>
        <dbReference type="Proteomes" id="UP001229081"/>
    </source>
</evidence>
<evidence type="ECO:0000256" key="1">
    <source>
        <dbReference type="ARBA" id="ARBA00001933"/>
    </source>
</evidence>
<dbReference type="InterPro" id="IPR007867">
    <property type="entry name" value="GMC_OxRtase_C"/>
</dbReference>
<dbReference type="GO" id="GO:0008483">
    <property type="term" value="F:transaminase activity"/>
    <property type="evidence" value="ECO:0007669"/>
    <property type="project" value="UniProtKB-KW"/>
</dbReference>
<dbReference type="GO" id="GO:0016614">
    <property type="term" value="F:oxidoreductase activity, acting on CH-OH group of donors"/>
    <property type="evidence" value="ECO:0007669"/>
    <property type="project" value="InterPro"/>
</dbReference>
<evidence type="ECO:0000256" key="5">
    <source>
        <dbReference type="ARBA" id="ARBA00022898"/>
    </source>
</evidence>
<keyword evidence="6" id="KW-0560">Oxidoreductase</keyword>
<dbReference type="InterPro" id="IPR000172">
    <property type="entry name" value="GMC_OxRdtase_N"/>
</dbReference>
<dbReference type="InterPro" id="IPR049704">
    <property type="entry name" value="Aminotrans_3_PPA_site"/>
</dbReference>
<dbReference type="GO" id="GO:0071949">
    <property type="term" value="F:FAD binding"/>
    <property type="evidence" value="ECO:0007669"/>
    <property type="project" value="InterPro"/>
</dbReference>
<dbReference type="PANTHER" id="PTHR46056:SF12">
    <property type="entry name" value="LONG-CHAIN-ALCOHOL OXIDASE"/>
    <property type="match status" value="1"/>
</dbReference>
<dbReference type="InterPro" id="IPR015424">
    <property type="entry name" value="PyrdxlP-dep_Trfase"/>
</dbReference>